<gene>
    <name evidence="3" type="ORF">ACAOBT_LOCUS16955</name>
</gene>
<evidence type="ECO:0000313" key="3">
    <source>
        <dbReference type="EMBL" id="CAH1985938.1"/>
    </source>
</evidence>
<dbReference type="OrthoDB" id="2121607at2759"/>
<dbReference type="AlphaFoldDB" id="A0A9P0KZB8"/>
<reference evidence="3" key="1">
    <citation type="submission" date="2022-03" db="EMBL/GenBank/DDBJ databases">
        <authorList>
            <person name="Sayadi A."/>
        </authorList>
    </citation>
    <scope>NUCLEOTIDE SEQUENCE</scope>
</reference>
<sequence length="543" mass="63930">MEESTIIPDDYESLKTEYLSLQKEFEMVKQEVYNQKREVGRLLALEGEYQGEIESLQKEDGLRNGKYEEQIAHLEETISAQRNKYNSKLIELEHEISKKEEENSELRTKIEEISELNAAAPELETTKLMDEIDLLKDDIDHYKTMIEEITTSYDEAKEQNGVLETNYLECKEELTTVKECLVIKKEELTEANDLIQRLNDEILCLKNELETYKSQPLDRKSKGNSLFAEVDDRRVHLQQVNKEMKEAYLAMKAERIQHLDTIRRLKLENCRLTEKWKLDYKEIGQDDAAIKETYQDRITALEDLVQQYKNDLAAKPLVIGPNDLSHYKYFQFMLKEKSDAIEELRRRVFEISRNEMFSAETIKRINEERRKWRIEAFAKEKLLEYYASQTDQDVAEKIKQEVKADMRNSDVNECRETFSKYRSSSRRTSAWRSLRELSSDEEDDVQFPENGRIKQEKDSAENKVEVREDEEPIKIESDDSVVEIKEVETKNVDKADKENVSDNLPVRERKNVRFTEATISPLKSKPTRSRGVIVEHSVVHFDD</sequence>
<evidence type="ECO:0000256" key="2">
    <source>
        <dbReference type="SAM" id="MobiDB-lite"/>
    </source>
</evidence>
<proteinExistence type="predicted"/>
<organism evidence="3 4">
    <name type="scientific">Acanthoscelides obtectus</name>
    <name type="common">Bean weevil</name>
    <name type="synonym">Bruchus obtectus</name>
    <dbReference type="NCBI Taxonomy" id="200917"/>
    <lineage>
        <taxon>Eukaryota</taxon>
        <taxon>Metazoa</taxon>
        <taxon>Ecdysozoa</taxon>
        <taxon>Arthropoda</taxon>
        <taxon>Hexapoda</taxon>
        <taxon>Insecta</taxon>
        <taxon>Pterygota</taxon>
        <taxon>Neoptera</taxon>
        <taxon>Endopterygota</taxon>
        <taxon>Coleoptera</taxon>
        <taxon>Polyphaga</taxon>
        <taxon>Cucujiformia</taxon>
        <taxon>Chrysomeloidea</taxon>
        <taxon>Chrysomelidae</taxon>
        <taxon>Bruchinae</taxon>
        <taxon>Bruchini</taxon>
        <taxon>Acanthoscelides</taxon>
    </lineage>
</organism>
<dbReference type="Proteomes" id="UP001152888">
    <property type="component" value="Unassembled WGS sequence"/>
</dbReference>
<name>A0A9P0KZB8_ACAOB</name>
<comment type="caution">
    <text evidence="3">The sequence shown here is derived from an EMBL/GenBank/DDBJ whole genome shotgun (WGS) entry which is preliminary data.</text>
</comment>
<protein>
    <submittedName>
        <fullName evidence="3">Uncharacterized protein</fullName>
    </submittedName>
</protein>
<feature type="coiled-coil region" evidence="1">
    <location>
        <begin position="64"/>
        <end position="257"/>
    </location>
</feature>
<evidence type="ECO:0000313" key="4">
    <source>
        <dbReference type="Proteomes" id="UP001152888"/>
    </source>
</evidence>
<keyword evidence="1" id="KW-0175">Coiled coil</keyword>
<feature type="coiled-coil region" evidence="1">
    <location>
        <begin position="291"/>
        <end position="354"/>
    </location>
</feature>
<feature type="region of interest" description="Disordered" evidence="2">
    <location>
        <begin position="432"/>
        <end position="478"/>
    </location>
</feature>
<accession>A0A9P0KZB8</accession>
<keyword evidence="4" id="KW-1185">Reference proteome</keyword>
<evidence type="ECO:0000256" key="1">
    <source>
        <dbReference type="SAM" id="Coils"/>
    </source>
</evidence>
<dbReference type="EMBL" id="CAKOFQ010006988">
    <property type="protein sequence ID" value="CAH1985938.1"/>
    <property type="molecule type" value="Genomic_DNA"/>
</dbReference>
<feature type="compositionally biased region" description="Basic and acidic residues" evidence="2">
    <location>
        <begin position="451"/>
        <end position="478"/>
    </location>
</feature>